<evidence type="ECO:0000313" key="3">
    <source>
        <dbReference type="Proteomes" id="UP000247498"/>
    </source>
</evidence>
<sequence>MGRGMAPAASGGAELLVERLGRVGLASKVGARASNSSHVGADLLPWDIRSADKLPWEGLQEDLDALLRVQARDNAVSILVFNEGFYHVTLNCLVSAVKVAKLDNLVIVAAGARSAARCRQLRLPCLDAARLTREYGGAAAEGDAARGSAEWFQLVWVKTLAAHAAIARGYDVAFVDADTVFLKEAMPVYRDFLSRNNADGTFMYEEANQTRDDGAPYLNRYLNSGNFFLRSNARTRRLMDAWLLGYRFQSQTNGNQLWLNKLEGLAYKLCLSPAACARRAAEGWAAIHPHPNQFDGAGQMCTPDSLAHFRGGLCTDRRLYVHAVCRAGQHLKRRAFERLGLWLVAVNPDDDLDVRAALPPALPCGGGTWRQDYSRPSFA</sequence>
<dbReference type="FunCoup" id="A0A2V0P1Y8">
    <property type="interactions" value="55"/>
</dbReference>
<keyword evidence="3" id="KW-1185">Reference proteome</keyword>
<dbReference type="STRING" id="307507.A0A2V0P1Y8"/>
<dbReference type="GO" id="GO:0005794">
    <property type="term" value="C:Golgi apparatus"/>
    <property type="evidence" value="ECO:0007669"/>
    <property type="project" value="TreeGrafter"/>
</dbReference>
<dbReference type="GO" id="GO:0016757">
    <property type="term" value="F:glycosyltransferase activity"/>
    <property type="evidence" value="ECO:0007669"/>
    <property type="project" value="TreeGrafter"/>
</dbReference>
<dbReference type="Proteomes" id="UP000247498">
    <property type="component" value="Unassembled WGS sequence"/>
</dbReference>
<dbReference type="PANTHER" id="PTHR47032">
    <property type="entry name" value="UDP-D-XYLOSE:L-FUCOSE ALPHA-1,3-D-XYLOSYLTRANSFERASE-RELATED"/>
    <property type="match status" value="1"/>
</dbReference>
<feature type="domain" description="Nucleotide-diphospho-sugar transferase" evidence="1">
    <location>
        <begin position="101"/>
        <end position="247"/>
    </location>
</feature>
<evidence type="ECO:0000259" key="1">
    <source>
        <dbReference type="Pfam" id="PF03407"/>
    </source>
</evidence>
<dbReference type="InterPro" id="IPR005069">
    <property type="entry name" value="Nucl-diP-sugar_transferase"/>
</dbReference>
<accession>A0A2V0P1Y8</accession>
<dbReference type="OrthoDB" id="526787at2759"/>
<organism evidence="2 3">
    <name type="scientific">Raphidocelis subcapitata</name>
    <dbReference type="NCBI Taxonomy" id="307507"/>
    <lineage>
        <taxon>Eukaryota</taxon>
        <taxon>Viridiplantae</taxon>
        <taxon>Chlorophyta</taxon>
        <taxon>core chlorophytes</taxon>
        <taxon>Chlorophyceae</taxon>
        <taxon>CS clade</taxon>
        <taxon>Sphaeropleales</taxon>
        <taxon>Selenastraceae</taxon>
        <taxon>Raphidocelis</taxon>
    </lineage>
</organism>
<dbReference type="InterPro" id="IPR052636">
    <property type="entry name" value="UDP-D-xylose:L-fucose_XylT"/>
</dbReference>
<dbReference type="AlphaFoldDB" id="A0A2V0P1Y8"/>
<protein>
    <recommendedName>
        <fullName evidence="1">Nucleotide-diphospho-sugar transferase domain-containing protein</fullName>
    </recommendedName>
</protein>
<dbReference type="EMBL" id="BDRX01000027">
    <property type="protein sequence ID" value="GBF91853.1"/>
    <property type="molecule type" value="Genomic_DNA"/>
</dbReference>
<dbReference type="Pfam" id="PF03407">
    <property type="entry name" value="Nucleotid_trans"/>
    <property type="match status" value="1"/>
</dbReference>
<reference evidence="2 3" key="1">
    <citation type="journal article" date="2018" name="Sci. Rep.">
        <title>Raphidocelis subcapitata (=Pseudokirchneriella subcapitata) provides an insight into genome evolution and environmental adaptations in the Sphaeropleales.</title>
        <authorList>
            <person name="Suzuki S."/>
            <person name="Yamaguchi H."/>
            <person name="Nakajima N."/>
            <person name="Kawachi M."/>
        </authorList>
    </citation>
    <scope>NUCLEOTIDE SEQUENCE [LARGE SCALE GENOMIC DNA]</scope>
    <source>
        <strain evidence="2 3">NIES-35</strain>
    </source>
</reference>
<name>A0A2V0P1Y8_9CHLO</name>
<dbReference type="PANTHER" id="PTHR47032:SF1">
    <property type="entry name" value="UDP-D-XYLOSE:L-FUCOSE ALPHA-1,3-D-XYLOSYLTRANSFERASE-RELATED"/>
    <property type="match status" value="1"/>
</dbReference>
<proteinExistence type="predicted"/>
<dbReference type="InParanoid" id="A0A2V0P1Y8"/>
<gene>
    <name evidence="2" type="ORF">Rsub_04958</name>
</gene>
<evidence type="ECO:0000313" key="2">
    <source>
        <dbReference type="EMBL" id="GBF91853.1"/>
    </source>
</evidence>
<comment type="caution">
    <text evidence="2">The sequence shown here is derived from an EMBL/GenBank/DDBJ whole genome shotgun (WGS) entry which is preliminary data.</text>
</comment>